<keyword evidence="10" id="KW-0805">Transcription regulation</keyword>
<dbReference type="EC" id="3.5.1.98" evidence="4"/>
<dbReference type="InterPro" id="IPR000286">
    <property type="entry name" value="HDACs"/>
</dbReference>
<dbReference type="Gene3D" id="3.30.470.160">
    <property type="entry name" value="Inositol polyphosphate kinase"/>
    <property type="match status" value="1"/>
</dbReference>
<comment type="similarity">
    <text evidence="2">Belongs to the inositol phosphokinase (IPK) family.</text>
</comment>
<evidence type="ECO:0000256" key="3">
    <source>
        <dbReference type="ARBA" id="ARBA00007738"/>
    </source>
</evidence>
<dbReference type="GO" id="GO:0040029">
    <property type="term" value="P:epigenetic regulation of gene expression"/>
    <property type="evidence" value="ECO:0007669"/>
    <property type="project" value="TreeGrafter"/>
</dbReference>
<keyword evidence="7" id="KW-0418">Kinase</keyword>
<dbReference type="GO" id="GO:0000118">
    <property type="term" value="C:histone deacetylase complex"/>
    <property type="evidence" value="ECO:0007669"/>
    <property type="project" value="TreeGrafter"/>
</dbReference>
<dbReference type="KEGG" id="beq:BEWA_052010"/>
<dbReference type="VEuPathDB" id="PiroplasmaDB:BEWA_052010"/>
<dbReference type="Gene3D" id="3.40.800.20">
    <property type="entry name" value="Histone deacetylase domain"/>
    <property type="match status" value="1"/>
</dbReference>
<dbReference type="STRING" id="1537102.L1LCI0"/>
<dbReference type="GO" id="GO:0016301">
    <property type="term" value="F:kinase activity"/>
    <property type="evidence" value="ECO:0007669"/>
    <property type="project" value="UniProtKB-KW"/>
</dbReference>
<dbReference type="EMBL" id="ACOU01000003">
    <property type="protein sequence ID" value="EKX73147.1"/>
    <property type="molecule type" value="Genomic_DNA"/>
</dbReference>
<evidence type="ECO:0000256" key="11">
    <source>
        <dbReference type="ARBA" id="ARBA00023163"/>
    </source>
</evidence>
<evidence type="ECO:0000313" key="15">
    <source>
        <dbReference type="Proteomes" id="UP000031512"/>
    </source>
</evidence>
<dbReference type="GO" id="GO:0141221">
    <property type="term" value="F:histone deacetylase activity, hydrolytic mechanism"/>
    <property type="evidence" value="ECO:0007669"/>
    <property type="project" value="UniProtKB-EC"/>
</dbReference>
<dbReference type="eggNOG" id="KOG1620">
    <property type="taxonomic scope" value="Eukaryota"/>
</dbReference>
<evidence type="ECO:0000256" key="1">
    <source>
        <dbReference type="ARBA" id="ARBA00004123"/>
    </source>
</evidence>
<dbReference type="InterPro" id="IPR005522">
    <property type="entry name" value="IPK"/>
</dbReference>
<evidence type="ECO:0000256" key="4">
    <source>
        <dbReference type="ARBA" id="ARBA00012111"/>
    </source>
</evidence>
<feature type="domain" description="Histone deacetylase" evidence="13">
    <location>
        <begin position="33"/>
        <end position="365"/>
    </location>
</feature>
<gene>
    <name evidence="14" type="ORF">BEWA_052010</name>
</gene>
<dbReference type="Proteomes" id="UP000031512">
    <property type="component" value="Unassembled WGS sequence"/>
</dbReference>
<organism evidence="14 15">
    <name type="scientific">Theileria equi strain WA</name>
    <dbReference type="NCBI Taxonomy" id="1537102"/>
    <lineage>
        <taxon>Eukaryota</taxon>
        <taxon>Sar</taxon>
        <taxon>Alveolata</taxon>
        <taxon>Apicomplexa</taxon>
        <taxon>Aconoidasida</taxon>
        <taxon>Piroplasmida</taxon>
        <taxon>Theileriidae</taxon>
        <taxon>Theileria</taxon>
    </lineage>
</organism>
<keyword evidence="11" id="KW-0804">Transcription</keyword>
<comment type="caution">
    <text evidence="14">The sequence shown here is derived from an EMBL/GenBank/DDBJ whole genome shotgun (WGS) entry which is preliminary data.</text>
</comment>
<keyword evidence="6" id="KW-0808">Transferase</keyword>
<dbReference type="Pfam" id="PF03770">
    <property type="entry name" value="IPK"/>
    <property type="match status" value="1"/>
</dbReference>
<evidence type="ECO:0000256" key="7">
    <source>
        <dbReference type="ARBA" id="ARBA00022777"/>
    </source>
</evidence>
<sequence>MMKEEMSIKKLIGISYDEEHMASDLHHDPSNTHQERPFRIRSILNRLKCSTIDNNIGLNHKLWDYMEYIPSKLVSKEILLLCHTESYLDVVKHWTDHFKELYKTKRGGRGVKNPPCLYPLDEDTYMTPDSGKVANLAVGSVISICDELIKGYKDGKVSNSSSIRKGFAIVRPPGHHATSNRMMGFCIYNNIAIAAMYLRKQHELKRIAIIDWDVHQGNGTQEIFYGDPNVLFVSIHRYGTGDDKFYPYIGSIDEMGEGPGLKYNVNIPLEREFEDADLMYAFSSVVIPLLDKFKPEFILVSSGFDAAKGDLLGGCNLSPKGYAWATTKLCTIADKYSEGRLLLVLEGGYEPVMLSKCVEAVTEALLIHELNMGRTADIKEQKDSDLAKPSTINICSALQKLLEINDIIPEFKSLRLLNGNFGGDVVSPRSLNIKWKPYPHKLSDNIFVIAGGHQNQWILPTSKDCNEVAKLCSERESAFYEWLYVINRKPLTILSKETENMRLEFANGLEDTCLSGLRFIEEGIDHDKETRTGHDICAEQKPLYRDDVAIKVIDFITECSAICRPSVFKKWELSCKHTSAIRIRNALYGMKEPCVMDLKMGSRLYGDDCTDPKLIKKKEKKAKKRSCKTHGFHLSGMFKWNRTESNAQYLPQSCAYSMRTDYELVESFKLYFMLAQDKEIITRIIDKLLSKLNDLKDIFEKQKYLAFYGSSLLFVFDSDKRDPENIVESANVYIIDLSHVSHNVGEIDSGYLLGVTSIIRLLEAVKDDIRDRLGHTSRDRLNCCSFCLYLI</sequence>
<dbReference type="Pfam" id="PF00850">
    <property type="entry name" value="Hist_deacetyl"/>
    <property type="match status" value="1"/>
</dbReference>
<reference evidence="14 15" key="1">
    <citation type="journal article" date="2012" name="BMC Genomics">
        <title>Comparative genomic analysis and phylogenetic position of Theileria equi.</title>
        <authorList>
            <person name="Kappmeyer L.S."/>
            <person name="Thiagarajan M."/>
            <person name="Herndon D.R."/>
            <person name="Ramsay J.D."/>
            <person name="Caler E."/>
            <person name="Djikeng A."/>
            <person name="Gillespie J.J."/>
            <person name="Lau A.O."/>
            <person name="Roalson E.H."/>
            <person name="Silva J.C."/>
            <person name="Silva M.G."/>
            <person name="Suarez C.E."/>
            <person name="Ueti M.W."/>
            <person name="Nene V.M."/>
            <person name="Mealey R.H."/>
            <person name="Knowles D.P."/>
            <person name="Brayton K.A."/>
        </authorList>
    </citation>
    <scope>NUCLEOTIDE SEQUENCE [LARGE SCALE GENOMIC DNA]</scope>
    <source>
        <strain evidence="14 15">WA</strain>
    </source>
</reference>
<dbReference type="InterPro" id="IPR037138">
    <property type="entry name" value="His_deacetylse_dom_sf"/>
</dbReference>
<keyword evidence="15" id="KW-1185">Reference proteome</keyword>
<evidence type="ECO:0000259" key="13">
    <source>
        <dbReference type="Pfam" id="PF00850"/>
    </source>
</evidence>
<dbReference type="eggNOG" id="KOG1343">
    <property type="taxonomic scope" value="Eukaryota"/>
</dbReference>
<evidence type="ECO:0000256" key="6">
    <source>
        <dbReference type="ARBA" id="ARBA00022679"/>
    </source>
</evidence>
<comment type="subcellular location">
    <subcellularLocation>
        <location evidence="1">Nucleus</location>
    </subcellularLocation>
</comment>
<dbReference type="GeneID" id="15802754"/>
<evidence type="ECO:0000313" key="14">
    <source>
        <dbReference type="EMBL" id="EKX73147.1"/>
    </source>
</evidence>
<evidence type="ECO:0000256" key="9">
    <source>
        <dbReference type="ARBA" id="ARBA00022853"/>
    </source>
</evidence>
<dbReference type="SUPFAM" id="SSF56104">
    <property type="entry name" value="SAICAR synthase-like"/>
    <property type="match status" value="1"/>
</dbReference>
<proteinExistence type="inferred from homology"/>
<dbReference type="InterPro" id="IPR023801">
    <property type="entry name" value="His_deacetylse_dom"/>
</dbReference>
<evidence type="ECO:0000256" key="12">
    <source>
        <dbReference type="ARBA" id="ARBA00023242"/>
    </source>
</evidence>
<dbReference type="InterPro" id="IPR038286">
    <property type="entry name" value="IPK_sf"/>
</dbReference>
<keyword evidence="9" id="KW-0156">Chromatin regulator</keyword>
<keyword evidence="8" id="KW-0378">Hydrolase</keyword>
<evidence type="ECO:0000256" key="10">
    <source>
        <dbReference type="ARBA" id="ARBA00023015"/>
    </source>
</evidence>
<keyword evidence="5" id="KW-0678">Repressor</keyword>
<dbReference type="SUPFAM" id="SSF52768">
    <property type="entry name" value="Arginase/deacetylase"/>
    <property type="match status" value="1"/>
</dbReference>
<dbReference type="InterPro" id="IPR023696">
    <property type="entry name" value="Ureohydrolase_dom_sf"/>
</dbReference>
<dbReference type="RefSeq" id="XP_004832599.1">
    <property type="nucleotide sequence ID" value="XM_004832542.1"/>
</dbReference>
<protein>
    <recommendedName>
        <fullName evidence="4">histone deacetylase</fullName>
        <ecNumber evidence="4">3.5.1.98</ecNumber>
    </recommendedName>
</protein>
<dbReference type="PRINTS" id="PR01270">
    <property type="entry name" value="HDASUPER"/>
</dbReference>
<dbReference type="GO" id="GO:0032958">
    <property type="term" value="P:inositol phosphate biosynthetic process"/>
    <property type="evidence" value="ECO:0007669"/>
    <property type="project" value="InterPro"/>
</dbReference>
<comment type="similarity">
    <text evidence="3">Belongs to the histone deacetylase family. HD type 2 subfamily.</text>
</comment>
<dbReference type="PANTHER" id="PTHR10625:SF5">
    <property type="entry name" value="HISTONE DEACETYLASE"/>
    <property type="match status" value="1"/>
</dbReference>
<evidence type="ECO:0000256" key="2">
    <source>
        <dbReference type="ARBA" id="ARBA00007374"/>
    </source>
</evidence>
<dbReference type="OrthoDB" id="424012at2759"/>
<dbReference type="PANTHER" id="PTHR10625">
    <property type="entry name" value="HISTONE DEACETYLASE HDAC1-RELATED"/>
    <property type="match status" value="1"/>
</dbReference>
<accession>L1LCI0</accession>
<evidence type="ECO:0000256" key="8">
    <source>
        <dbReference type="ARBA" id="ARBA00022801"/>
    </source>
</evidence>
<name>L1LCI0_THEEQ</name>
<evidence type="ECO:0000256" key="5">
    <source>
        <dbReference type="ARBA" id="ARBA00022491"/>
    </source>
</evidence>
<dbReference type="AlphaFoldDB" id="L1LCI0"/>
<dbReference type="CDD" id="cd09992">
    <property type="entry name" value="HDAC_classII"/>
    <property type="match status" value="1"/>
</dbReference>
<keyword evidence="12" id="KW-0539">Nucleus</keyword>